<keyword evidence="1 6" id="KW-0963">Cytoplasm</keyword>
<sequence>MTEQPADTAFQISEEEATEILRSLLHKEGNWTDWGAKCQKLQKAGYDSGVIFDRTGFQAAQQNLIIVASQVFDSLVQEGADAELLRYYEGPRSDVLYEFRILTREQRLAAAVLGMEKKIDVDEARDIAKAVQDFARLSQVPAEFTRDPGDAIAYQCWKRGKQKRDLAERAKLIAKGLKFASSAGARTAIESLLQDFSTAPARSSPLMPIHRLQGEDELARMVPLAGRFPLTAGEIAGVEALSIEEPFRTVTVGGERTLVPLPGWQAILKSIDPVAILWPSERLPRSLSGKPEEVLVVIDRTVGEWDENRYYLVDSGDSVALKWFENAPDVPPLGELVLILRAKNILDENNITEPWQMDD</sequence>
<reference evidence="10 11" key="1">
    <citation type="submission" date="2024-01" db="EMBL/GenBank/DDBJ databases">
        <title>Genomic insights into the taxonomy and metabolism of the cyanobacterium Pannus brasiliensis CCIBt3594.</title>
        <authorList>
            <person name="Machado M."/>
            <person name="Botero N.B."/>
            <person name="Andreote A.P.D."/>
            <person name="Feitosa A.M.T."/>
            <person name="Popin R."/>
            <person name="Sivonen K."/>
            <person name="Fiore M.F."/>
        </authorList>
    </citation>
    <scope>NUCLEOTIDE SEQUENCE [LARGE SCALE GENOMIC DNA]</scope>
    <source>
        <strain evidence="10 11">CCIBt3594</strain>
    </source>
</reference>
<feature type="region of interest" description="N-terminal alpha-helix" evidence="6">
    <location>
        <begin position="14"/>
        <end position="195"/>
    </location>
</feature>
<dbReference type="InterPro" id="IPR037494">
    <property type="entry name" value="RAF1"/>
</dbReference>
<dbReference type="RefSeq" id="WP_332863720.1">
    <property type="nucleotide sequence ID" value="NZ_JBAFSM010000005.1"/>
</dbReference>
<comment type="function">
    <text evidence="6">A major RuBisCO chaperone. Acts after GroEL-GroES chaperonin to fold and/or assemble the large subunit of RuBisCO (ccbL, rbcL). Cooperates with RbcX in RbcL folding, plays the major role in assembly of dimers into RbcL(8)-Raf1(8) intermediate complexes. RbcS replaces Raf1, leading to holoenzyme formation.</text>
</comment>
<dbReference type="Pfam" id="PF18579">
    <property type="entry name" value="Raf1_HTH"/>
    <property type="match status" value="1"/>
</dbReference>
<evidence type="ECO:0000256" key="6">
    <source>
        <dbReference type="HAMAP-Rule" id="MF_00856"/>
    </source>
</evidence>
<feature type="domain" description="Rubisco accumulation factor 1 helix turn helix" evidence="9">
    <location>
        <begin position="17"/>
        <end position="76"/>
    </location>
</feature>
<dbReference type="InterPro" id="IPR041358">
    <property type="entry name" value="Raf1_N"/>
</dbReference>
<comment type="subcellular location">
    <subcellularLocation>
        <location evidence="6">Cytoplasm</location>
    </subcellularLocation>
</comment>
<evidence type="ECO:0000259" key="9">
    <source>
        <dbReference type="Pfam" id="PF18579"/>
    </source>
</evidence>
<dbReference type="Pfam" id="PF18087">
    <property type="entry name" value="RuBisCo_chap_C"/>
    <property type="match status" value="1"/>
</dbReference>
<dbReference type="GO" id="GO:0015977">
    <property type="term" value="P:carbon fixation"/>
    <property type="evidence" value="ECO:0007669"/>
    <property type="project" value="UniProtKB-UniRule"/>
</dbReference>
<dbReference type="EMBL" id="JBAFSM010000005">
    <property type="protein sequence ID" value="MEG3436265.1"/>
    <property type="molecule type" value="Genomic_DNA"/>
</dbReference>
<evidence type="ECO:0000313" key="10">
    <source>
        <dbReference type="EMBL" id="MEG3436265.1"/>
    </source>
</evidence>
<protein>
    <recommendedName>
        <fullName evidence="5 6">RuBisCO accumulation factor 1</fullName>
    </recommendedName>
</protein>
<dbReference type="InterPro" id="IPR040858">
    <property type="entry name" value="Raf1_C"/>
</dbReference>
<proteinExistence type="inferred from homology"/>
<dbReference type="InterPro" id="IPR046382">
    <property type="entry name" value="Raf1_cyn"/>
</dbReference>
<comment type="subunit">
    <text evidence="6">Homodimer. Forms an RbcL(8)-Raf1(8) complex. Forms complexes of many stoichiometries with RbcL with and without RbcS. RbcX and Raf1 can bind simultaneously to RbcL.</text>
</comment>
<dbReference type="PANTHER" id="PTHR35299">
    <property type="entry name" value="RUBISCO ACCUMULATION FACTOR 1"/>
    <property type="match status" value="1"/>
</dbReference>
<evidence type="ECO:0000259" key="8">
    <source>
        <dbReference type="Pfam" id="PF18578"/>
    </source>
</evidence>
<evidence type="ECO:0000313" key="11">
    <source>
        <dbReference type="Proteomes" id="UP001328733"/>
    </source>
</evidence>
<evidence type="ECO:0000256" key="3">
    <source>
        <dbReference type="ARBA" id="ARBA00023186"/>
    </source>
</evidence>
<dbReference type="GO" id="GO:0015979">
    <property type="term" value="P:photosynthesis"/>
    <property type="evidence" value="ECO:0007669"/>
    <property type="project" value="UniProtKB-KW"/>
</dbReference>
<dbReference type="Proteomes" id="UP001328733">
    <property type="component" value="Unassembled WGS sequence"/>
</dbReference>
<keyword evidence="11" id="KW-1185">Reference proteome</keyword>
<comment type="domain">
    <text evidence="6">Has 3 domains, the N-terminal alpha-helical domain, an extended flexible linker and the C-terminal beta-sheet domain. The 2 C-terminal beta-sheet domains are swapped and pack against each other to form the dimer interface.</text>
</comment>
<name>A0AAW9QGY1_9CHRO</name>
<evidence type="ECO:0000256" key="4">
    <source>
        <dbReference type="ARBA" id="ARBA00023300"/>
    </source>
</evidence>
<feature type="region of interest" description="C-terminal beta-sheet" evidence="6">
    <location>
        <begin position="219"/>
        <end position="345"/>
    </location>
</feature>
<dbReference type="Pfam" id="PF18578">
    <property type="entry name" value="Raf1_N"/>
    <property type="match status" value="1"/>
</dbReference>
<evidence type="ECO:0000256" key="1">
    <source>
        <dbReference type="ARBA" id="ARBA00022490"/>
    </source>
</evidence>
<evidence type="ECO:0000259" key="7">
    <source>
        <dbReference type="Pfam" id="PF18087"/>
    </source>
</evidence>
<evidence type="ECO:0000256" key="5">
    <source>
        <dbReference type="ARBA" id="ARBA00023859"/>
    </source>
</evidence>
<dbReference type="GO" id="GO:0005737">
    <property type="term" value="C:cytoplasm"/>
    <property type="evidence" value="ECO:0007669"/>
    <property type="project" value="UniProtKB-SubCell"/>
</dbReference>
<feature type="domain" description="Rubisco accumulation factor 1 C-terminal" evidence="7">
    <location>
        <begin position="207"/>
        <end position="343"/>
    </location>
</feature>
<dbReference type="InterPro" id="IPR040781">
    <property type="entry name" value="Raf1_HTH"/>
</dbReference>
<comment type="similarity">
    <text evidence="6">Belongs to the RAF family.</text>
</comment>
<keyword evidence="3 6" id="KW-0143">Chaperone</keyword>
<dbReference type="GO" id="GO:0110102">
    <property type="term" value="P:ribulose bisphosphate carboxylase complex assembly"/>
    <property type="evidence" value="ECO:0007669"/>
    <property type="project" value="UniProtKB-UniRule"/>
</dbReference>
<comment type="caution">
    <text evidence="10">The sequence shown here is derived from an EMBL/GenBank/DDBJ whole genome shotgun (WGS) entry which is preliminary data.</text>
</comment>
<organism evidence="10 11">
    <name type="scientific">Pannus brasiliensis CCIBt3594</name>
    <dbReference type="NCBI Taxonomy" id="1427578"/>
    <lineage>
        <taxon>Bacteria</taxon>
        <taxon>Bacillati</taxon>
        <taxon>Cyanobacteriota</taxon>
        <taxon>Cyanophyceae</taxon>
        <taxon>Oscillatoriophycideae</taxon>
        <taxon>Chroococcales</taxon>
        <taxon>Microcystaceae</taxon>
        <taxon>Pannus</taxon>
    </lineage>
</organism>
<dbReference type="HAMAP" id="MF_00856">
    <property type="entry name" value="Raf1"/>
    <property type="match status" value="1"/>
</dbReference>
<evidence type="ECO:0000256" key="2">
    <source>
        <dbReference type="ARBA" id="ARBA00022531"/>
    </source>
</evidence>
<keyword evidence="4 6" id="KW-0120">Carbon dioxide fixation</keyword>
<keyword evidence="2 6" id="KW-0602">Photosynthesis</keyword>
<feature type="domain" description="Rubisco accumulation factor 1 alpha-helical" evidence="8">
    <location>
        <begin position="88"/>
        <end position="193"/>
    </location>
</feature>
<accession>A0AAW9QGY1</accession>
<dbReference type="PANTHER" id="PTHR35299:SF6">
    <property type="entry name" value="RUBISCO ACCUMULATION FACTOR 1"/>
    <property type="match status" value="1"/>
</dbReference>
<gene>
    <name evidence="6" type="primary">raf1</name>
    <name evidence="10" type="ORF">V0288_03965</name>
</gene>
<dbReference type="AlphaFoldDB" id="A0AAW9QGY1"/>